<keyword evidence="2" id="KW-1185">Reference proteome</keyword>
<accession>A0A6P1SWM6</accession>
<dbReference type="Proteomes" id="UP000464495">
    <property type="component" value="Chromosome"/>
</dbReference>
<dbReference type="SUPFAM" id="SSF55961">
    <property type="entry name" value="Bet v1-like"/>
    <property type="match status" value="1"/>
</dbReference>
<dbReference type="KEGG" id="amaq:GO499_01375"/>
<dbReference type="InterPro" id="IPR023393">
    <property type="entry name" value="START-like_dom_sf"/>
</dbReference>
<dbReference type="Gene3D" id="3.30.530.20">
    <property type="match status" value="1"/>
</dbReference>
<evidence type="ECO:0008006" key="3">
    <source>
        <dbReference type="Google" id="ProtNLM"/>
    </source>
</evidence>
<proteinExistence type="predicted"/>
<name>A0A6P1SWM6_9RHOB</name>
<evidence type="ECO:0000313" key="2">
    <source>
        <dbReference type="Proteomes" id="UP000464495"/>
    </source>
</evidence>
<sequence>MTKLSGTIEAAETASEIHPRLTDFPHWENLAKSAGLQVTPVGDPPSYSPGQVWNVSGKAGPLPLDTQVTLSNDNPPDYLALETSAHGIAVTLDFRLSPAASGTTLAFNIRLKPKNLAAKAMLVPVDMRRKDFSAKISRLIAKHLKIKAKSS</sequence>
<protein>
    <recommendedName>
        <fullName evidence="3">SRPBCC family protein</fullName>
    </recommendedName>
</protein>
<evidence type="ECO:0000313" key="1">
    <source>
        <dbReference type="EMBL" id="QHQ33925.1"/>
    </source>
</evidence>
<dbReference type="AlphaFoldDB" id="A0A6P1SWM6"/>
<reference evidence="1 2" key="1">
    <citation type="submission" date="2019-12" db="EMBL/GenBank/DDBJ databases">
        <title>Complete genome sequence of Algicella marina strain 9Alg 56(T) isolated from the red alga Tichocarpus crinitus.</title>
        <authorList>
            <person name="Kim S.-G."/>
            <person name="Nedashkovskaya O.I."/>
        </authorList>
    </citation>
    <scope>NUCLEOTIDE SEQUENCE [LARGE SCALE GENOMIC DNA]</scope>
    <source>
        <strain evidence="1 2">9Alg 56</strain>
    </source>
</reference>
<dbReference type="EMBL" id="CP046620">
    <property type="protein sequence ID" value="QHQ33925.1"/>
    <property type="molecule type" value="Genomic_DNA"/>
</dbReference>
<gene>
    <name evidence="1" type="ORF">GO499_01375</name>
</gene>
<dbReference type="RefSeq" id="WP_161860495.1">
    <property type="nucleotide sequence ID" value="NZ_CP046620.1"/>
</dbReference>
<organism evidence="1 2">
    <name type="scientific">Algicella marina</name>
    <dbReference type="NCBI Taxonomy" id="2683284"/>
    <lineage>
        <taxon>Bacteria</taxon>
        <taxon>Pseudomonadati</taxon>
        <taxon>Pseudomonadota</taxon>
        <taxon>Alphaproteobacteria</taxon>
        <taxon>Rhodobacterales</taxon>
        <taxon>Paracoccaceae</taxon>
        <taxon>Algicella</taxon>
    </lineage>
</organism>